<proteinExistence type="inferred from homology"/>
<feature type="domain" description="Deacetylase sirtuin-type" evidence="6">
    <location>
        <begin position="7"/>
        <end position="328"/>
    </location>
</feature>
<comment type="similarity">
    <text evidence="1">Belongs to the sirtuin family. Class I subfamily.</text>
</comment>
<name>A0ABR3GQI9_9PEZI</name>
<dbReference type="PANTHER" id="PTHR11085:SF8">
    <property type="entry name" value="NAD-DEPENDENT HISTONE DEACETYLASE HST3"/>
    <property type="match status" value="1"/>
</dbReference>
<dbReference type="InterPro" id="IPR029035">
    <property type="entry name" value="DHS-like_NAD/FAD-binding_dom"/>
</dbReference>
<keyword evidence="3" id="KW-0520">NAD</keyword>
<evidence type="ECO:0000256" key="2">
    <source>
        <dbReference type="ARBA" id="ARBA00022679"/>
    </source>
</evidence>
<evidence type="ECO:0000256" key="4">
    <source>
        <dbReference type="PROSITE-ProRule" id="PRU00236"/>
    </source>
</evidence>
<feature type="binding site" evidence="4">
    <location>
        <position position="177"/>
    </location>
    <ligand>
        <name>Zn(2+)</name>
        <dbReference type="ChEBI" id="CHEBI:29105"/>
    </ligand>
</feature>
<dbReference type="EMBL" id="JBBBZM010000025">
    <property type="protein sequence ID" value="KAL0638188.1"/>
    <property type="molecule type" value="Genomic_DNA"/>
</dbReference>
<dbReference type="InterPro" id="IPR026591">
    <property type="entry name" value="Sirtuin_cat_small_dom_sf"/>
</dbReference>
<evidence type="ECO:0000256" key="3">
    <source>
        <dbReference type="ARBA" id="ARBA00023027"/>
    </source>
</evidence>
<feature type="binding site" evidence="4">
    <location>
        <position position="205"/>
    </location>
    <ligand>
        <name>Zn(2+)</name>
        <dbReference type="ChEBI" id="CHEBI:29105"/>
    </ligand>
</feature>
<reference evidence="7 8" key="1">
    <citation type="submission" date="2024-02" db="EMBL/GenBank/DDBJ databases">
        <title>Discinaceae phylogenomics.</title>
        <authorList>
            <person name="Dirks A.C."/>
            <person name="James T.Y."/>
        </authorList>
    </citation>
    <scope>NUCLEOTIDE SEQUENCE [LARGE SCALE GENOMIC DNA]</scope>
    <source>
        <strain evidence="7 8">ACD0624</strain>
    </source>
</reference>
<keyword evidence="4" id="KW-0862">Zinc</keyword>
<dbReference type="SUPFAM" id="SSF52467">
    <property type="entry name" value="DHS-like NAD/FAD-binding domain"/>
    <property type="match status" value="1"/>
</dbReference>
<evidence type="ECO:0000256" key="1">
    <source>
        <dbReference type="ARBA" id="ARBA00006924"/>
    </source>
</evidence>
<feature type="binding site" evidence="4">
    <location>
        <position position="202"/>
    </location>
    <ligand>
        <name>Zn(2+)</name>
        <dbReference type="ChEBI" id="CHEBI:29105"/>
    </ligand>
</feature>
<dbReference type="GO" id="GO:0016829">
    <property type="term" value="F:lyase activity"/>
    <property type="evidence" value="ECO:0007669"/>
    <property type="project" value="UniProtKB-KW"/>
</dbReference>
<sequence length="571" mass="62567">MPITTIAVGDTRLLGEIADSIARSKKAIVITGAGISTNCGIPDFRSADGLYNLVKSRYPSAVVKGRDLFDSVLFADPTSTQLFYTFISSLRNEIISVKDTTSTHKFIRKMSETGRLLRCYTQNIDGLEEREGMTTNLSLGKGKRKRTSTVLAGIVKSEEEKGCQVVQLHGDLNALRCTQCQGLCKYDKEKVESLLDGTAPECPVCAVKDQQRRENGKRGTKVGNLRPNIVLYGEEHPLAEKIGSLTAADLRSNPDMMIILGTSLKVFGLKRIVREFAKAVHARGGKVIYVNNTPAASSTWKDVIDYHVDMDCDKWVADAKKRRPDIWEVQSTLDLGRVTKKLAASPTKGKSKLGRIFKETDKENELAARPKAKATGARKPLTSSSGNGPPARKLISKKLTPKILCPPSPPSTTGSRSEKRSTAKRAPNTSYNAPLAPSTPTRSRKSIFIPTSVLATPTRSPSHTPSRITRMMASVQIKSPWKKNIVYCSRDGSGSTDKSPLPKAKRQMLDRIVIKNKGPEEMKLEKGVEFAVCGALTPLKAPNPIKPLLAVQTLGRRYSRRLSKLPVEISI</sequence>
<dbReference type="Gene3D" id="3.40.50.1220">
    <property type="entry name" value="TPP-binding domain"/>
    <property type="match status" value="1"/>
</dbReference>
<accession>A0ABR3GQI9</accession>
<keyword evidence="2" id="KW-0808">Transferase</keyword>
<dbReference type="InterPro" id="IPR003000">
    <property type="entry name" value="Sirtuin"/>
</dbReference>
<gene>
    <name evidence="7" type="primary">HST3</name>
    <name evidence="7" type="ORF">Q9L58_002801</name>
</gene>
<feature type="compositionally biased region" description="Basic and acidic residues" evidence="5">
    <location>
        <begin position="356"/>
        <end position="368"/>
    </location>
</feature>
<comment type="caution">
    <text evidence="7">The sequence shown here is derived from an EMBL/GenBank/DDBJ whole genome shotgun (WGS) entry which is preliminary data.</text>
</comment>
<dbReference type="PANTHER" id="PTHR11085">
    <property type="entry name" value="NAD-DEPENDENT PROTEIN DEACYLASE SIRTUIN-5, MITOCHONDRIAL-RELATED"/>
    <property type="match status" value="1"/>
</dbReference>
<feature type="region of interest" description="Disordered" evidence="5">
    <location>
        <begin position="342"/>
        <end position="465"/>
    </location>
</feature>
<feature type="active site" description="Proton acceptor" evidence="4">
    <location>
        <position position="169"/>
    </location>
</feature>
<evidence type="ECO:0000313" key="8">
    <source>
        <dbReference type="Proteomes" id="UP001447188"/>
    </source>
</evidence>
<keyword evidence="7" id="KW-0456">Lyase</keyword>
<dbReference type="PROSITE" id="PS50305">
    <property type="entry name" value="SIRTUIN"/>
    <property type="match status" value="1"/>
</dbReference>
<keyword evidence="4" id="KW-0479">Metal-binding</keyword>
<dbReference type="InterPro" id="IPR026590">
    <property type="entry name" value="Ssirtuin_cat_dom"/>
</dbReference>
<dbReference type="InterPro" id="IPR050134">
    <property type="entry name" value="NAD-dep_sirtuin_deacylases"/>
</dbReference>
<feature type="binding site" evidence="4">
    <location>
        <position position="180"/>
    </location>
    <ligand>
        <name>Zn(2+)</name>
        <dbReference type="ChEBI" id="CHEBI:29105"/>
    </ligand>
</feature>
<feature type="compositionally biased region" description="Polar residues" evidence="5">
    <location>
        <begin position="453"/>
        <end position="465"/>
    </location>
</feature>
<organism evidence="7 8">
    <name type="scientific">Discina gigas</name>
    <dbReference type="NCBI Taxonomy" id="1032678"/>
    <lineage>
        <taxon>Eukaryota</taxon>
        <taxon>Fungi</taxon>
        <taxon>Dikarya</taxon>
        <taxon>Ascomycota</taxon>
        <taxon>Pezizomycotina</taxon>
        <taxon>Pezizomycetes</taxon>
        <taxon>Pezizales</taxon>
        <taxon>Discinaceae</taxon>
        <taxon>Discina</taxon>
    </lineage>
</organism>
<protein>
    <submittedName>
        <fullName evidence="7">NAD-dependent deacetylase hst3</fullName>
        <ecNumber evidence="7">4.4.1.36</ecNumber>
    </submittedName>
</protein>
<evidence type="ECO:0000256" key="5">
    <source>
        <dbReference type="SAM" id="MobiDB-lite"/>
    </source>
</evidence>
<dbReference type="Pfam" id="PF02146">
    <property type="entry name" value="SIR2"/>
    <property type="match status" value="2"/>
</dbReference>
<dbReference type="Gene3D" id="3.30.1600.10">
    <property type="entry name" value="SIR2/SIRT2 'Small Domain"/>
    <property type="match status" value="1"/>
</dbReference>
<dbReference type="Proteomes" id="UP001447188">
    <property type="component" value="Unassembled WGS sequence"/>
</dbReference>
<dbReference type="EC" id="4.4.1.36" evidence="7"/>
<evidence type="ECO:0000313" key="7">
    <source>
        <dbReference type="EMBL" id="KAL0638188.1"/>
    </source>
</evidence>
<evidence type="ECO:0000259" key="6">
    <source>
        <dbReference type="PROSITE" id="PS50305"/>
    </source>
</evidence>
<keyword evidence="8" id="KW-1185">Reference proteome</keyword>